<reference evidence="1 2" key="1">
    <citation type="submission" date="2020-04" db="EMBL/GenBank/DDBJ databases">
        <authorList>
            <person name="De Canck E."/>
        </authorList>
    </citation>
    <scope>NUCLEOTIDE SEQUENCE [LARGE SCALE GENOMIC DNA]</scope>
    <source>
        <strain evidence="1 2">LMG 28138</strain>
    </source>
</reference>
<name>A0A6S7AZR8_9BURK</name>
<keyword evidence="2" id="KW-1185">Reference proteome</keyword>
<organism evidence="1 2">
    <name type="scientific">Pararobbsia alpina</name>
    <dbReference type="NCBI Taxonomy" id="621374"/>
    <lineage>
        <taxon>Bacteria</taxon>
        <taxon>Pseudomonadati</taxon>
        <taxon>Pseudomonadota</taxon>
        <taxon>Betaproteobacteria</taxon>
        <taxon>Burkholderiales</taxon>
        <taxon>Burkholderiaceae</taxon>
        <taxon>Pararobbsia</taxon>
    </lineage>
</organism>
<sequence length="117" mass="12700">MSNTNAQTCSLTDALALHGVGLTAAAANKVLSAAGVIAKRWRESGKPGRPPKSYWALTDLGKQFAVEEENSMSPEPTIRYRVDAFSALWAHPDVQETLAAMLNEGEVRIREKGAEQF</sequence>
<dbReference type="RefSeq" id="WP_175104222.1">
    <property type="nucleotide sequence ID" value="NZ_CADIKM010000005.1"/>
</dbReference>
<evidence type="ECO:0000313" key="1">
    <source>
        <dbReference type="EMBL" id="CAB3783325.1"/>
    </source>
</evidence>
<dbReference type="Proteomes" id="UP000494115">
    <property type="component" value="Unassembled WGS sequence"/>
</dbReference>
<accession>A0A6S7AZR8</accession>
<gene>
    <name evidence="1" type="ORF">LMG28138_01617</name>
</gene>
<proteinExistence type="predicted"/>
<protein>
    <submittedName>
        <fullName evidence="1">Uncharacterized protein</fullName>
    </submittedName>
</protein>
<dbReference type="AlphaFoldDB" id="A0A6S7AZR8"/>
<dbReference type="EMBL" id="CADIKM010000005">
    <property type="protein sequence ID" value="CAB3783325.1"/>
    <property type="molecule type" value="Genomic_DNA"/>
</dbReference>
<evidence type="ECO:0000313" key="2">
    <source>
        <dbReference type="Proteomes" id="UP000494115"/>
    </source>
</evidence>